<feature type="transmembrane region" description="Helical" evidence="3">
    <location>
        <begin position="105"/>
        <end position="125"/>
    </location>
</feature>
<dbReference type="AlphaFoldDB" id="A0A367IK55"/>
<evidence type="ECO:0000256" key="3">
    <source>
        <dbReference type="SAM" id="Phobius"/>
    </source>
</evidence>
<sequence length="195" mass="22406">MCADGTVSYWDKDSKQRLHTLPKAGTTIPCTAFNRTGNIFAYAVSYDWTKSRAALYVEDDDAHTITSSVQVDLAEQLNEPTELYDTGPISHIVLPKKKQTSKKKLWACFIIVLFVILVVIAYFSWPRIPRLIIQNETAERIGDPVNWGPQHQPWLKAAWQFNVTLDNHMNYVPTRIQEIQVILKDRDTLQPFAWS</sequence>
<dbReference type="OrthoDB" id="5582002at2759"/>
<name>A0A367IK55_RHIST</name>
<proteinExistence type="predicted"/>
<dbReference type="PANTHER" id="PTHR10971">
    <property type="entry name" value="MRNA EXPORT FACTOR AND BUB3"/>
    <property type="match status" value="1"/>
</dbReference>
<dbReference type="Gene3D" id="2.130.10.10">
    <property type="entry name" value="YVTN repeat-like/Quinoprotein amine dehydrogenase"/>
    <property type="match status" value="1"/>
</dbReference>
<dbReference type="Proteomes" id="UP000253551">
    <property type="component" value="Unassembled WGS sequence"/>
</dbReference>
<dbReference type="STRING" id="4846.A0A367IK55"/>
<protein>
    <submittedName>
        <fullName evidence="4">Uncharacterized protein</fullName>
    </submittedName>
</protein>
<evidence type="ECO:0000256" key="2">
    <source>
        <dbReference type="ARBA" id="ARBA00022737"/>
    </source>
</evidence>
<keyword evidence="1" id="KW-0853">WD repeat</keyword>
<comment type="caution">
    <text evidence="4">The sequence shown here is derived from an EMBL/GenBank/DDBJ whole genome shotgun (WGS) entry which is preliminary data.</text>
</comment>
<evidence type="ECO:0000313" key="4">
    <source>
        <dbReference type="EMBL" id="RCH78064.1"/>
    </source>
</evidence>
<keyword evidence="3" id="KW-1133">Transmembrane helix</keyword>
<keyword evidence="3" id="KW-0472">Membrane</keyword>
<keyword evidence="3" id="KW-0812">Transmembrane</keyword>
<evidence type="ECO:0000313" key="5">
    <source>
        <dbReference type="Proteomes" id="UP000253551"/>
    </source>
</evidence>
<reference evidence="4 5" key="1">
    <citation type="journal article" date="2018" name="G3 (Bethesda)">
        <title>Phylogenetic and Phylogenomic Definition of Rhizopus Species.</title>
        <authorList>
            <person name="Gryganskyi A.P."/>
            <person name="Golan J."/>
            <person name="Dolatabadi S."/>
            <person name="Mondo S."/>
            <person name="Robb S."/>
            <person name="Idnurm A."/>
            <person name="Muszewska A."/>
            <person name="Steczkiewicz K."/>
            <person name="Masonjones S."/>
            <person name="Liao H.L."/>
            <person name="Gajdeczka M.T."/>
            <person name="Anike F."/>
            <person name="Vuek A."/>
            <person name="Anishchenko I.M."/>
            <person name="Voigt K."/>
            <person name="de Hoog G.S."/>
            <person name="Smith M.E."/>
            <person name="Heitman J."/>
            <person name="Vilgalys R."/>
            <person name="Stajich J.E."/>
        </authorList>
    </citation>
    <scope>NUCLEOTIDE SEQUENCE [LARGE SCALE GENOMIC DNA]</scope>
    <source>
        <strain evidence="4 5">LSU 92-RS-03</strain>
    </source>
</reference>
<evidence type="ECO:0000256" key="1">
    <source>
        <dbReference type="ARBA" id="ARBA00022574"/>
    </source>
</evidence>
<organism evidence="4 5">
    <name type="scientific">Rhizopus stolonifer</name>
    <name type="common">Rhizopus nigricans</name>
    <dbReference type="NCBI Taxonomy" id="4846"/>
    <lineage>
        <taxon>Eukaryota</taxon>
        <taxon>Fungi</taxon>
        <taxon>Fungi incertae sedis</taxon>
        <taxon>Mucoromycota</taxon>
        <taxon>Mucoromycotina</taxon>
        <taxon>Mucoromycetes</taxon>
        <taxon>Mucorales</taxon>
        <taxon>Mucorineae</taxon>
        <taxon>Rhizopodaceae</taxon>
        <taxon>Rhizopus</taxon>
    </lineage>
</organism>
<gene>
    <name evidence="4" type="ORF">CU098_004200</name>
</gene>
<feature type="non-terminal residue" evidence="4">
    <location>
        <position position="195"/>
    </location>
</feature>
<accession>A0A367IK55</accession>
<dbReference type="EMBL" id="PJQM01007523">
    <property type="protein sequence ID" value="RCH78064.1"/>
    <property type="molecule type" value="Genomic_DNA"/>
</dbReference>
<keyword evidence="5" id="KW-1185">Reference proteome</keyword>
<keyword evidence="2" id="KW-0677">Repeat</keyword>
<dbReference type="InterPro" id="IPR015943">
    <property type="entry name" value="WD40/YVTN_repeat-like_dom_sf"/>
</dbReference>